<evidence type="ECO:0000256" key="2">
    <source>
        <dbReference type="ARBA" id="ARBA00014076"/>
    </source>
</evidence>
<dbReference type="RefSeq" id="XP_046059273.1">
    <property type="nucleotide sequence ID" value="XM_046206616.1"/>
</dbReference>
<comment type="caution">
    <text evidence="6">The sequence shown here is derived from an EMBL/GenBank/DDBJ whole genome shotgun (WGS) entry which is preliminary data.</text>
</comment>
<proteinExistence type="inferred from homology"/>
<dbReference type="InterPro" id="IPR039717">
    <property type="entry name" value="Hgh1"/>
</dbReference>
<gene>
    <name evidence="6" type="ORF">OGAPHI_005432</name>
</gene>
<dbReference type="Pfam" id="PF04064">
    <property type="entry name" value="DUF384"/>
    <property type="match status" value="1"/>
</dbReference>
<evidence type="ECO:0000259" key="5">
    <source>
        <dbReference type="Pfam" id="PF04064"/>
    </source>
</evidence>
<dbReference type="InterPro" id="IPR007205">
    <property type="entry name" value="Protein_HGH1_N"/>
</dbReference>
<accession>A0A9P8NZ79</accession>
<comment type="similarity">
    <text evidence="1">Belongs to the HGH1 family.</text>
</comment>
<feature type="compositionally biased region" description="Acidic residues" evidence="3">
    <location>
        <begin position="332"/>
        <end position="355"/>
    </location>
</feature>
<evidence type="ECO:0000256" key="1">
    <source>
        <dbReference type="ARBA" id="ARBA00006712"/>
    </source>
</evidence>
<dbReference type="OrthoDB" id="338814at2759"/>
<keyword evidence="7" id="KW-1185">Reference proteome</keyword>
<organism evidence="6 7">
    <name type="scientific">Ogataea philodendri</name>
    <dbReference type="NCBI Taxonomy" id="1378263"/>
    <lineage>
        <taxon>Eukaryota</taxon>
        <taxon>Fungi</taxon>
        <taxon>Dikarya</taxon>
        <taxon>Ascomycota</taxon>
        <taxon>Saccharomycotina</taxon>
        <taxon>Pichiomycetes</taxon>
        <taxon>Pichiales</taxon>
        <taxon>Pichiaceae</taxon>
        <taxon>Ogataea</taxon>
    </lineage>
</organism>
<feature type="region of interest" description="Disordered" evidence="3">
    <location>
        <begin position="331"/>
        <end position="355"/>
    </location>
</feature>
<reference evidence="6" key="1">
    <citation type="journal article" date="2021" name="Open Biol.">
        <title>Shared evolutionary footprints suggest mitochondrial oxidative damage underlies multiple complex I losses in fungi.</title>
        <authorList>
            <person name="Schikora-Tamarit M.A."/>
            <person name="Marcet-Houben M."/>
            <person name="Nosek J."/>
            <person name="Gabaldon T."/>
        </authorList>
    </citation>
    <scope>NUCLEOTIDE SEQUENCE</scope>
    <source>
        <strain evidence="6">CBS6075</strain>
    </source>
</reference>
<dbReference type="PANTHER" id="PTHR13387">
    <property type="entry name" value="PROTEIN HGH1 HOMOLOG"/>
    <property type="match status" value="1"/>
</dbReference>
<dbReference type="InterPro" id="IPR011989">
    <property type="entry name" value="ARM-like"/>
</dbReference>
<protein>
    <recommendedName>
        <fullName evidence="2">Protein HGH1 homolog</fullName>
    </recommendedName>
</protein>
<evidence type="ECO:0000313" key="6">
    <source>
        <dbReference type="EMBL" id="KAH3662184.1"/>
    </source>
</evidence>
<dbReference type="Proteomes" id="UP000769157">
    <property type="component" value="Unassembled WGS sequence"/>
</dbReference>
<dbReference type="AlphaFoldDB" id="A0A9P8NZ79"/>
<dbReference type="GeneID" id="70237396"/>
<dbReference type="SUPFAM" id="SSF48371">
    <property type="entry name" value="ARM repeat"/>
    <property type="match status" value="1"/>
</dbReference>
<dbReference type="InterPro" id="IPR007206">
    <property type="entry name" value="Protein_HGH1_C"/>
</dbReference>
<dbReference type="PANTHER" id="PTHR13387:SF9">
    <property type="entry name" value="PROTEIN HGH1 HOMOLOG"/>
    <property type="match status" value="1"/>
</dbReference>
<evidence type="ECO:0000313" key="7">
    <source>
        <dbReference type="Proteomes" id="UP000769157"/>
    </source>
</evidence>
<dbReference type="EMBL" id="JAEUBE010000378">
    <property type="protein sequence ID" value="KAH3662184.1"/>
    <property type="molecule type" value="Genomic_DNA"/>
</dbReference>
<evidence type="ECO:0000256" key="3">
    <source>
        <dbReference type="SAM" id="MobiDB-lite"/>
    </source>
</evidence>
<reference evidence="6" key="2">
    <citation type="submission" date="2021-01" db="EMBL/GenBank/DDBJ databases">
        <authorList>
            <person name="Schikora-Tamarit M.A."/>
        </authorList>
    </citation>
    <scope>NUCLEOTIDE SEQUENCE</scope>
    <source>
        <strain evidence="6">CBS6075</strain>
    </source>
</reference>
<evidence type="ECO:0000259" key="4">
    <source>
        <dbReference type="Pfam" id="PF04063"/>
    </source>
</evidence>
<name>A0A9P8NZ79_9ASCO</name>
<sequence>MVTELEEIREIALENLVQFSPSSQNPQLFKHNNSESIGDLKALTKEKAPQVVLNALTILANLCDDLEFRKLIVQDKEYLQFLLQQLVDLKNTNADLMCILLANLAKSDEIVQIFDLQVDLSKTDTQIFKSNQSMDCLMDLFVKGADRKLNRYATYDYLSYFFSDISRLPQGREYFVAEQAYDQVVPISKLLVFTDKYDSKTRREGVVYTIKNSLFDTNRHMTLLQDEKINLLPYVIGPFALAENRGLKDDEIFELPDELQLLDADKQIEPLADLLKTHLESVLLLCVTREGREYLRGKSVYPLIRELHKVAQDEKVQELCDKVVQMLMRDEPTEDNVEEMDQDSSSDDDQITEII</sequence>
<feature type="domain" description="Protein HGH1 N-terminal" evidence="4">
    <location>
        <begin position="86"/>
        <end position="274"/>
    </location>
</feature>
<dbReference type="Gene3D" id="1.25.10.10">
    <property type="entry name" value="Leucine-rich Repeat Variant"/>
    <property type="match status" value="1"/>
</dbReference>
<dbReference type="Pfam" id="PF04063">
    <property type="entry name" value="DUF383"/>
    <property type="match status" value="1"/>
</dbReference>
<dbReference type="InterPro" id="IPR016024">
    <property type="entry name" value="ARM-type_fold"/>
</dbReference>
<feature type="domain" description="Protein HGH1 C-terminal" evidence="5">
    <location>
        <begin position="281"/>
        <end position="334"/>
    </location>
</feature>